<dbReference type="AlphaFoldDB" id="A0A7W5E4B6"/>
<feature type="domain" description="MobA-like NTP transferase" evidence="8">
    <location>
        <begin position="14"/>
        <end position="181"/>
    </location>
</feature>
<dbReference type="EMBL" id="JACHXU010000028">
    <property type="protein sequence ID" value="MBB3209895.1"/>
    <property type="molecule type" value="Genomic_DNA"/>
</dbReference>
<dbReference type="RefSeq" id="WP_184308846.1">
    <property type="nucleotide sequence ID" value="NZ_JACHXU010000028.1"/>
</dbReference>
<keyword evidence="3" id="KW-0479">Metal-binding</keyword>
<dbReference type="GO" id="GO:0046872">
    <property type="term" value="F:metal ion binding"/>
    <property type="evidence" value="ECO:0007669"/>
    <property type="project" value="UniProtKB-KW"/>
</dbReference>
<evidence type="ECO:0000256" key="5">
    <source>
        <dbReference type="ARBA" id="ARBA00022842"/>
    </source>
</evidence>
<protein>
    <submittedName>
        <fullName evidence="9">Molybdopterin-guanine dinucleotide biosynthesis protein A</fullName>
    </submittedName>
</protein>
<comment type="caution">
    <text evidence="9">The sequence shown here is derived from an EMBL/GenBank/DDBJ whole genome shotgun (WGS) entry which is preliminary data.</text>
</comment>
<dbReference type="SUPFAM" id="SSF53448">
    <property type="entry name" value="Nucleotide-diphospho-sugar transferases"/>
    <property type="match status" value="1"/>
</dbReference>
<evidence type="ECO:0000256" key="4">
    <source>
        <dbReference type="ARBA" id="ARBA00022741"/>
    </source>
</evidence>
<gene>
    <name evidence="9" type="ORF">FHS27_005740</name>
</gene>
<reference evidence="9 10" key="1">
    <citation type="submission" date="2020-08" db="EMBL/GenBank/DDBJ databases">
        <title>Genomic Encyclopedia of Type Strains, Phase III (KMG-III): the genomes of soil and plant-associated and newly described type strains.</title>
        <authorList>
            <person name="Whitman W."/>
        </authorList>
    </citation>
    <scope>NUCLEOTIDE SEQUENCE [LARGE SCALE GENOMIC DNA]</scope>
    <source>
        <strain evidence="9 10">CECT 8075</strain>
    </source>
</reference>
<dbReference type="CDD" id="cd02503">
    <property type="entry name" value="MobA"/>
    <property type="match status" value="1"/>
</dbReference>
<dbReference type="PANTHER" id="PTHR19136">
    <property type="entry name" value="MOLYBDENUM COFACTOR GUANYLYLTRANSFERASE"/>
    <property type="match status" value="1"/>
</dbReference>
<evidence type="ECO:0000256" key="3">
    <source>
        <dbReference type="ARBA" id="ARBA00022723"/>
    </source>
</evidence>
<proteinExistence type="predicted"/>
<dbReference type="Gene3D" id="3.90.550.10">
    <property type="entry name" value="Spore Coat Polysaccharide Biosynthesis Protein SpsA, Chain A"/>
    <property type="match status" value="1"/>
</dbReference>
<keyword evidence="5" id="KW-0460">Magnesium</keyword>
<evidence type="ECO:0000259" key="8">
    <source>
        <dbReference type="Pfam" id="PF12804"/>
    </source>
</evidence>
<keyword evidence="10" id="KW-1185">Reference proteome</keyword>
<dbReference type="InterPro" id="IPR029044">
    <property type="entry name" value="Nucleotide-diphossugar_trans"/>
</dbReference>
<accession>A0A7W5E4B6</accession>
<keyword evidence="7" id="KW-0501">Molybdenum cofactor biosynthesis</keyword>
<evidence type="ECO:0000313" key="10">
    <source>
        <dbReference type="Proteomes" id="UP000536179"/>
    </source>
</evidence>
<organism evidence="9 10">
    <name type="scientific">Aporhodopirellula rubra</name>
    <dbReference type="NCBI Taxonomy" id="980271"/>
    <lineage>
        <taxon>Bacteria</taxon>
        <taxon>Pseudomonadati</taxon>
        <taxon>Planctomycetota</taxon>
        <taxon>Planctomycetia</taxon>
        <taxon>Pirellulales</taxon>
        <taxon>Pirellulaceae</taxon>
        <taxon>Aporhodopirellula</taxon>
    </lineage>
</organism>
<dbReference type="Proteomes" id="UP000536179">
    <property type="component" value="Unassembled WGS sequence"/>
</dbReference>
<evidence type="ECO:0000256" key="6">
    <source>
        <dbReference type="ARBA" id="ARBA00023134"/>
    </source>
</evidence>
<evidence type="ECO:0000256" key="1">
    <source>
        <dbReference type="ARBA" id="ARBA00022490"/>
    </source>
</evidence>
<dbReference type="GO" id="GO:0016779">
    <property type="term" value="F:nucleotidyltransferase activity"/>
    <property type="evidence" value="ECO:0007669"/>
    <property type="project" value="TreeGrafter"/>
</dbReference>
<dbReference type="Pfam" id="PF12804">
    <property type="entry name" value="NTP_transf_3"/>
    <property type="match status" value="1"/>
</dbReference>
<name>A0A7W5E4B6_9BACT</name>
<dbReference type="GO" id="GO:0005525">
    <property type="term" value="F:GTP binding"/>
    <property type="evidence" value="ECO:0007669"/>
    <property type="project" value="UniProtKB-KW"/>
</dbReference>
<keyword evidence="6" id="KW-0342">GTP-binding</keyword>
<evidence type="ECO:0000313" key="9">
    <source>
        <dbReference type="EMBL" id="MBB3209895.1"/>
    </source>
</evidence>
<dbReference type="GO" id="GO:0006777">
    <property type="term" value="P:Mo-molybdopterin cofactor biosynthetic process"/>
    <property type="evidence" value="ECO:0007669"/>
    <property type="project" value="UniProtKB-KW"/>
</dbReference>
<evidence type="ECO:0000256" key="2">
    <source>
        <dbReference type="ARBA" id="ARBA00022679"/>
    </source>
</evidence>
<keyword evidence="1" id="KW-0963">Cytoplasm</keyword>
<keyword evidence="2" id="KW-0808">Transferase</keyword>
<evidence type="ECO:0000256" key="7">
    <source>
        <dbReference type="ARBA" id="ARBA00023150"/>
    </source>
</evidence>
<sequence>MPSSPNDRSQRILGVVLAGGRSTRMGQCKTTLPHPDGGTYLERAVRTMRGVCSEVAVSLAEDAPPPPASFPATVHAIVDSQPDCGPAEGVSRSLEFAGTLHCTGVLFTPVDVPAINAEHLNRLLRRFETDCEKIVCALNEDPSSNKPLQPLVAIYPVSLTDELCSLARSSHRSLYRFIQSSEHVTVGLPADALHNVNSPHDLLT</sequence>
<dbReference type="InterPro" id="IPR025877">
    <property type="entry name" value="MobA-like_NTP_Trfase"/>
</dbReference>
<keyword evidence="4" id="KW-0547">Nucleotide-binding</keyword>
<dbReference type="PANTHER" id="PTHR19136:SF81">
    <property type="entry name" value="MOLYBDENUM COFACTOR GUANYLYLTRANSFERASE"/>
    <property type="match status" value="1"/>
</dbReference>
<dbReference type="InterPro" id="IPR013482">
    <property type="entry name" value="Molybde_CF_guanTrfase"/>
</dbReference>